<protein>
    <submittedName>
        <fullName evidence="3">Uncharacterized protein</fullName>
    </submittedName>
</protein>
<feature type="region of interest" description="Disordered" evidence="1">
    <location>
        <begin position="17"/>
        <end position="115"/>
    </location>
</feature>
<comment type="caution">
    <text evidence="3">The sequence shown here is derived from an EMBL/GenBank/DDBJ whole genome shotgun (WGS) entry which is preliminary data.</text>
</comment>
<evidence type="ECO:0000313" key="3">
    <source>
        <dbReference type="EMBL" id="CAE8586555.1"/>
    </source>
</evidence>
<gene>
    <name evidence="3" type="ORF">PGLA1383_LOCUS5411</name>
</gene>
<keyword evidence="4" id="KW-1185">Reference proteome</keyword>
<evidence type="ECO:0000256" key="2">
    <source>
        <dbReference type="SAM" id="SignalP"/>
    </source>
</evidence>
<evidence type="ECO:0000313" key="4">
    <source>
        <dbReference type="Proteomes" id="UP000654075"/>
    </source>
</evidence>
<feature type="signal peptide" evidence="2">
    <location>
        <begin position="1"/>
        <end position="18"/>
    </location>
</feature>
<keyword evidence="2" id="KW-0732">Signal</keyword>
<feature type="chain" id="PRO_5032834416" evidence="2">
    <location>
        <begin position="19"/>
        <end position="258"/>
    </location>
</feature>
<sequence length="258" mass="27715">MLYLLLDAVLGSFSACSGNESSSDFVPPGAAPPDRKRRFPGRPRPTSAGSSQSQLRMAEARQSQELRPSSASAASGGFERRPASAGALRTRTASGETWLGVTEPPPPQGDQGHRRRTSIVRGPDLEYLGGKSRLKAFRRQTGVRSMGDGRGQPPQAVSAAITTLSSNLPVQQRQALPQAAVKDQCVHVLLPQATLAHNCAQLMMIPEQGERGLHLQQRPPCLQCQQRPAICQQPGPQDRGGLHMDNLRFTLSASSQSL</sequence>
<feature type="compositionally biased region" description="Polar residues" evidence="1">
    <location>
        <begin position="47"/>
        <end position="57"/>
    </location>
</feature>
<dbReference type="AlphaFoldDB" id="A0A813DF66"/>
<accession>A0A813DF66</accession>
<reference evidence="3" key="1">
    <citation type="submission" date="2021-02" db="EMBL/GenBank/DDBJ databases">
        <authorList>
            <person name="Dougan E. K."/>
            <person name="Rhodes N."/>
            <person name="Thang M."/>
            <person name="Chan C."/>
        </authorList>
    </citation>
    <scope>NUCLEOTIDE SEQUENCE</scope>
</reference>
<dbReference type="EMBL" id="CAJNNV010002123">
    <property type="protein sequence ID" value="CAE8586555.1"/>
    <property type="molecule type" value="Genomic_DNA"/>
</dbReference>
<organism evidence="3 4">
    <name type="scientific">Polarella glacialis</name>
    <name type="common">Dinoflagellate</name>
    <dbReference type="NCBI Taxonomy" id="89957"/>
    <lineage>
        <taxon>Eukaryota</taxon>
        <taxon>Sar</taxon>
        <taxon>Alveolata</taxon>
        <taxon>Dinophyceae</taxon>
        <taxon>Suessiales</taxon>
        <taxon>Suessiaceae</taxon>
        <taxon>Polarella</taxon>
    </lineage>
</organism>
<proteinExistence type="predicted"/>
<dbReference type="Proteomes" id="UP000654075">
    <property type="component" value="Unassembled WGS sequence"/>
</dbReference>
<evidence type="ECO:0000256" key="1">
    <source>
        <dbReference type="SAM" id="MobiDB-lite"/>
    </source>
</evidence>
<name>A0A813DF66_POLGL</name>